<dbReference type="GO" id="GO:0005886">
    <property type="term" value="C:plasma membrane"/>
    <property type="evidence" value="ECO:0007669"/>
    <property type="project" value="UniProtKB-SubCell"/>
</dbReference>
<keyword evidence="6 10" id="KW-0573">Peptidoglycan synthesis</keyword>
<dbReference type="Proteomes" id="UP000001399">
    <property type="component" value="Chromosome"/>
</dbReference>
<dbReference type="SUPFAM" id="SSF53756">
    <property type="entry name" value="UDP-Glycosyltransferase/glycogen phosphorylase"/>
    <property type="match status" value="1"/>
</dbReference>
<dbReference type="GO" id="GO:0009252">
    <property type="term" value="P:peptidoglycan biosynthetic process"/>
    <property type="evidence" value="ECO:0007669"/>
    <property type="project" value="UniProtKB-UniRule"/>
</dbReference>
<keyword evidence="3 10" id="KW-0328">Glycosyltransferase</keyword>
<evidence type="ECO:0000313" key="14">
    <source>
        <dbReference type="Proteomes" id="UP000001399"/>
    </source>
</evidence>
<dbReference type="PANTHER" id="PTHR21015">
    <property type="entry name" value="UDP-N-ACETYLGLUCOSAMINE--N-ACETYLMURAMYL-(PENTAPEPTIDE) PYROPHOSPHORYL-UNDECAPRENOL N-ACETYLGLUCOSAMINE TRANSFERASE 1"/>
    <property type="match status" value="1"/>
</dbReference>
<evidence type="ECO:0000256" key="4">
    <source>
        <dbReference type="ARBA" id="ARBA00022679"/>
    </source>
</evidence>
<dbReference type="Pfam" id="PF03033">
    <property type="entry name" value="Glyco_transf_28"/>
    <property type="match status" value="1"/>
</dbReference>
<feature type="binding site" evidence="10">
    <location>
        <position position="124"/>
    </location>
    <ligand>
        <name>UDP-N-acetyl-alpha-D-glucosamine</name>
        <dbReference type="ChEBI" id="CHEBI:57705"/>
    </ligand>
</feature>
<keyword evidence="5 10" id="KW-0133">Cell shape</keyword>
<dbReference type="CDD" id="cd03785">
    <property type="entry name" value="GT28_MurG"/>
    <property type="match status" value="1"/>
</dbReference>
<dbReference type="CAZy" id="GT28">
    <property type="family name" value="Glycosyltransferase Family 28"/>
</dbReference>
<evidence type="ECO:0000256" key="10">
    <source>
        <dbReference type="HAMAP-Rule" id="MF_00033"/>
    </source>
</evidence>
<evidence type="ECO:0000256" key="8">
    <source>
        <dbReference type="ARBA" id="ARBA00023306"/>
    </source>
</evidence>
<keyword evidence="10" id="KW-0997">Cell inner membrane</keyword>
<keyword evidence="7 10" id="KW-0472">Membrane</keyword>
<comment type="caution">
    <text evidence="10">Lacks conserved residue(s) required for the propagation of feature annotation.</text>
</comment>
<feature type="domain" description="Glycosyltransferase family 28 N-terminal" evidence="11">
    <location>
        <begin position="6"/>
        <end position="142"/>
    </location>
</feature>
<evidence type="ECO:0000256" key="9">
    <source>
        <dbReference type="ARBA" id="ARBA00023316"/>
    </source>
</evidence>
<evidence type="ECO:0000259" key="12">
    <source>
        <dbReference type="Pfam" id="PF04101"/>
    </source>
</evidence>
<name>E3I240_RHOVT</name>
<keyword evidence="1 10" id="KW-1003">Cell membrane</keyword>
<dbReference type="RefSeq" id="WP_013419724.1">
    <property type="nucleotide sequence ID" value="NC_014664.1"/>
</dbReference>
<accession>E3I240</accession>
<dbReference type="EC" id="2.4.1.227" evidence="10"/>
<evidence type="ECO:0000256" key="5">
    <source>
        <dbReference type="ARBA" id="ARBA00022960"/>
    </source>
</evidence>
<keyword evidence="9 10" id="KW-0961">Cell wall biogenesis/degradation</keyword>
<dbReference type="PANTHER" id="PTHR21015:SF22">
    <property type="entry name" value="GLYCOSYLTRANSFERASE"/>
    <property type="match status" value="1"/>
</dbReference>
<comment type="function">
    <text evidence="10">Cell wall formation. Catalyzes the transfer of a GlcNAc subunit on undecaprenyl-pyrophosphoryl-MurNAc-pentapeptide (lipid intermediate I) to form undecaprenyl-pyrophosphoryl-MurNAc-(pentapeptide)GlcNAc (lipid intermediate II).</text>
</comment>
<evidence type="ECO:0000256" key="7">
    <source>
        <dbReference type="ARBA" id="ARBA00023136"/>
    </source>
</evidence>
<keyword evidence="4 10" id="KW-0808">Transferase</keyword>
<dbReference type="HOGENOM" id="CLU_037404_2_1_5"/>
<gene>
    <name evidence="10" type="primary">murG</name>
    <name evidence="13" type="ordered locus">Rvan_2116</name>
</gene>
<dbReference type="eggNOG" id="COG0707">
    <property type="taxonomic scope" value="Bacteria"/>
</dbReference>
<dbReference type="Gene3D" id="3.40.50.2000">
    <property type="entry name" value="Glycogen Phosphorylase B"/>
    <property type="match status" value="2"/>
</dbReference>
<comment type="subcellular location">
    <subcellularLocation>
        <location evidence="10">Cell inner membrane</location>
        <topology evidence="10">Peripheral membrane protein</topology>
        <orientation evidence="10">Cytoplasmic side</orientation>
    </subcellularLocation>
</comment>
<comment type="pathway">
    <text evidence="10">Cell wall biogenesis; peptidoglycan biosynthesis.</text>
</comment>
<proteinExistence type="inferred from homology"/>
<protein>
    <recommendedName>
        <fullName evidence="10">UDP-N-acetylglucosamine--N-acetylmuramyl-(pentapeptide) pyrophosphoryl-undecaprenol N-acetylglucosamine transferase</fullName>
        <ecNumber evidence="10">2.4.1.227</ecNumber>
    </recommendedName>
    <alternativeName>
        <fullName evidence="10">Undecaprenyl-PP-MurNAc-pentapeptide-UDPGlcNAc GlcNAc transferase</fullName>
    </alternativeName>
</protein>
<feature type="domain" description="Glycosyl transferase family 28 C-terminal" evidence="12">
    <location>
        <begin position="189"/>
        <end position="350"/>
    </location>
</feature>
<feature type="binding site" evidence="10">
    <location>
        <position position="167"/>
    </location>
    <ligand>
        <name>UDP-N-acetyl-alpha-D-glucosamine</name>
        <dbReference type="ChEBI" id="CHEBI:57705"/>
    </ligand>
</feature>
<dbReference type="InterPro" id="IPR006009">
    <property type="entry name" value="GlcNAc_MurG"/>
</dbReference>
<dbReference type="STRING" id="648757.Rvan_2116"/>
<evidence type="ECO:0000256" key="2">
    <source>
        <dbReference type="ARBA" id="ARBA00022618"/>
    </source>
</evidence>
<dbReference type="HAMAP" id="MF_00033">
    <property type="entry name" value="MurG"/>
    <property type="match status" value="1"/>
</dbReference>
<organism evidence="13 14">
    <name type="scientific">Rhodomicrobium vannielii (strain ATCC 17100 / DSM 162 / LMG 4299 / NCIMB 10020 / ATH 3.1.1)</name>
    <dbReference type="NCBI Taxonomy" id="648757"/>
    <lineage>
        <taxon>Bacteria</taxon>
        <taxon>Pseudomonadati</taxon>
        <taxon>Pseudomonadota</taxon>
        <taxon>Alphaproteobacteria</taxon>
        <taxon>Hyphomicrobiales</taxon>
        <taxon>Hyphomicrobiaceae</taxon>
        <taxon>Rhodomicrobium</taxon>
    </lineage>
</organism>
<keyword evidence="8 10" id="KW-0131">Cell cycle</keyword>
<dbReference type="KEGG" id="rva:Rvan_2116"/>
<dbReference type="EMBL" id="CP002292">
    <property type="protein sequence ID" value="ADP71341.1"/>
    <property type="molecule type" value="Genomic_DNA"/>
</dbReference>
<dbReference type="InterPro" id="IPR004276">
    <property type="entry name" value="GlycoTrans_28_N"/>
</dbReference>
<dbReference type="UniPathway" id="UPA00219"/>
<feature type="binding site" evidence="10">
    <location>
        <position position="296"/>
    </location>
    <ligand>
        <name>UDP-N-acetyl-alpha-D-glucosamine</name>
        <dbReference type="ChEBI" id="CHEBI:57705"/>
    </ligand>
</feature>
<reference evidence="14" key="1">
    <citation type="journal article" date="2011" name="J. Bacteriol.">
        <title>Genome sequences of eight morphologically diverse alphaproteobacteria.</title>
        <authorList>
            <consortium name="US DOE Joint Genome Institute"/>
            <person name="Brown P.J."/>
            <person name="Kysela D.T."/>
            <person name="Buechlein A."/>
            <person name="Hemmerich C."/>
            <person name="Brun Y.V."/>
        </authorList>
    </citation>
    <scope>NUCLEOTIDE SEQUENCE [LARGE SCALE GENOMIC DNA]</scope>
    <source>
        <strain evidence="14">ATCC 17100 / ATH 3.1.1 / DSM 162 / LMG 4299</strain>
    </source>
</reference>
<dbReference type="NCBIfam" id="TIGR01133">
    <property type="entry name" value="murG"/>
    <property type="match status" value="1"/>
</dbReference>
<dbReference type="GO" id="GO:0051301">
    <property type="term" value="P:cell division"/>
    <property type="evidence" value="ECO:0007669"/>
    <property type="project" value="UniProtKB-KW"/>
</dbReference>
<feature type="binding site" evidence="10">
    <location>
        <position position="195"/>
    </location>
    <ligand>
        <name>UDP-N-acetyl-alpha-D-glucosamine</name>
        <dbReference type="ChEBI" id="CHEBI:57705"/>
    </ligand>
</feature>
<dbReference type="AlphaFoldDB" id="E3I240"/>
<evidence type="ECO:0000313" key="13">
    <source>
        <dbReference type="EMBL" id="ADP71341.1"/>
    </source>
</evidence>
<evidence type="ECO:0000256" key="1">
    <source>
        <dbReference type="ARBA" id="ARBA00022475"/>
    </source>
</evidence>
<dbReference type="GO" id="GO:0005975">
    <property type="term" value="P:carbohydrate metabolic process"/>
    <property type="evidence" value="ECO:0007669"/>
    <property type="project" value="InterPro"/>
</dbReference>
<dbReference type="GO" id="GO:0008360">
    <property type="term" value="P:regulation of cell shape"/>
    <property type="evidence" value="ECO:0007669"/>
    <property type="project" value="UniProtKB-KW"/>
</dbReference>
<comment type="similarity">
    <text evidence="10">Belongs to the glycosyltransferase 28 family. MurG subfamily.</text>
</comment>
<comment type="catalytic activity">
    <reaction evidence="10">
        <text>di-trans,octa-cis-undecaprenyl diphospho-N-acetyl-alpha-D-muramoyl-L-alanyl-D-glutamyl-meso-2,6-diaminopimeloyl-D-alanyl-D-alanine + UDP-N-acetyl-alpha-D-glucosamine = di-trans,octa-cis-undecaprenyl diphospho-[N-acetyl-alpha-D-glucosaminyl-(1-&gt;4)]-N-acetyl-alpha-D-muramoyl-L-alanyl-D-glutamyl-meso-2,6-diaminopimeloyl-D-alanyl-D-alanine + UDP + H(+)</text>
        <dbReference type="Rhea" id="RHEA:31227"/>
        <dbReference type="ChEBI" id="CHEBI:15378"/>
        <dbReference type="ChEBI" id="CHEBI:57705"/>
        <dbReference type="ChEBI" id="CHEBI:58223"/>
        <dbReference type="ChEBI" id="CHEBI:61387"/>
        <dbReference type="ChEBI" id="CHEBI:61388"/>
        <dbReference type="EC" id="2.4.1.227"/>
    </reaction>
</comment>
<dbReference type="InterPro" id="IPR007235">
    <property type="entry name" value="Glyco_trans_28_C"/>
</dbReference>
<evidence type="ECO:0000259" key="11">
    <source>
        <dbReference type="Pfam" id="PF03033"/>
    </source>
</evidence>
<dbReference type="Pfam" id="PF04101">
    <property type="entry name" value="Glyco_tran_28_C"/>
    <property type="match status" value="1"/>
</dbReference>
<dbReference type="OrthoDB" id="9808936at2"/>
<evidence type="ECO:0000256" key="6">
    <source>
        <dbReference type="ARBA" id="ARBA00022984"/>
    </source>
</evidence>
<keyword evidence="14" id="KW-1185">Reference proteome</keyword>
<dbReference type="GO" id="GO:0071555">
    <property type="term" value="P:cell wall organization"/>
    <property type="evidence" value="ECO:0007669"/>
    <property type="project" value="UniProtKB-KW"/>
</dbReference>
<dbReference type="GO" id="GO:0051991">
    <property type="term" value="F:UDP-N-acetyl-D-glucosamine:N-acetylmuramoyl-L-alanyl-D-glutamyl-meso-2,6-diaminopimelyl-D-alanyl-D-alanine-diphosphoundecaprenol 4-beta-N-acetylglucosaminlytransferase activity"/>
    <property type="evidence" value="ECO:0007669"/>
    <property type="project" value="RHEA"/>
</dbReference>
<keyword evidence="2 10" id="KW-0132">Cell division</keyword>
<dbReference type="GO" id="GO:0050511">
    <property type="term" value="F:undecaprenyldiphospho-muramoylpentapeptide beta-N-acetylglucosaminyltransferase activity"/>
    <property type="evidence" value="ECO:0007669"/>
    <property type="project" value="UniProtKB-UniRule"/>
</dbReference>
<evidence type="ECO:0000256" key="3">
    <source>
        <dbReference type="ARBA" id="ARBA00022676"/>
    </source>
</evidence>
<sequence length="376" mass="40357">MSRGSIMLAAGGTGGHLFPAQALGEELARRGYEVDLITDTRGTVFGAEFPARKVYKVAAATFKGHSPIEATKTLGVLGHGFQASYRIMGEAQPRAIIGFGGYPTLAPVLAAMGRGIPSAIHEQNSVMGQANRFLAPMVKAIACSFENTKYLEGRMQQKARVTGSPLRQSVLALKAIPYRPPSSQAQLNLLIVGGSQGARYLSDILPQALQLLPDQMRDRLFVMQQCREEDIDRVFDTYEGCGIAAELATFFEDLPSKMSNSHLIVARSGATTVAELCALGRPAIMVPLPHAKDNDQLENATRMETAGAGWCFPQATLTPENLAATVRRLFEDPTALVRAATGAHALANYRAVENLADMLEELAEKHEFAADAAATA</sequence>
<feature type="binding site" evidence="10">
    <location>
        <begin position="13"/>
        <end position="15"/>
    </location>
    <ligand>
        <name>UDP-N-acetyl-alpha-D-glucosamine</name>
        <dbReference type="ChEBI" id="CHEBI:57705"/>
    </ligand>
</feature>